<proteinExistence type="predicted"/>
<dbReference type="Pfam" id="PF01497">
    <property type="entry name" value="Peripla_BP_2"/>
    <property type="match status" value="1"/>
</dbReference>
<reference evidence="3 4" key="1">
    <citation type="submission" date="2018-01" db="EMBL/GenBank/DDBJ databases">
        <title>A novel member of the phylum Bacteroidetes isolated from glacier ice.</title>
        <authorList>
            <person name="Liu Q."/>
            <person name="Xin Y.-H."/>
        </authorList>
    </citation>
    <scope>NUCLEOTIDE SEQUENCE [LARGE SCALE GENOMIC DNA]</scope>
    <source>
        <strain evidence="3 4">RB1R16</strain>
    </source>
</reference>
<dbReference type="EMBL" id="PPSL01000003">
    <property type="protein sequence ID" value="PQJ10952.1"/>
    <property type="molecule type" value="Genomic_DNA"/>
</dbReference>
<dbReference type="OrthoDB" id="9816357at2"/>
<dbReference type="InterPro" id="IPR050902">
    <property type="entry name" value="ABC_Transporter_SBP"/>
</dbReference>
<organism evidence="3 4">
    <name type="scientific">Flavipsychrobacter stenotrophus</name>
    <dbReference type="NCBI Taxonomy" id="2077091"/>
    <lineage>
        <taxon>Bacteria</taxon>
        <taxon>Pseudomonadati</taxon>
        <taxon>Bacteroidota</taxon>
        <taxon>Chitinophagia</taxon>
        <taxon>Chitinophagales</taxon>
        <taxon>Chitinophagaceae</taxon>
        <taxon>Flavipsychrobacter</taxon>
    </lineage>
</organism>
<sequence length="259" mass="29480">MKRQFTDMTGRTIEVNYPPQRIVSLVPSQTELLFDLGLDGEVIGITKFCVHPNVWFRNKKRIGGTKTVHIDQVADLQPDLIIANKEENTKEQIEKLAHHFPVWISDIKTIGQGLQMICEVGDLTGKIIPALQLCTEISTGFLQLPKPETPKKVAYFIWRGPWMCAGGDTFISDMITRMGWINILGHKNRYPEIELMELAALQPDIILLSSEPYPFKEAHIAEIKAILPHAEVKLVDGEMFSWYGSRMKKAVPYLQKMLH</sequence>
<dbReference type="InterPro" id="IPR002491">
    <property type="entry name" value="ABC_transptr_periplasmic_BD"/>
</dbReference>
<evidence type="ECO:0000313" key="4">
    <source>
        <dbReference type="Proteomes" id="UP000239872"/>
    </source>
</evidence>
<dbReference type="NCBIfam" id="NF038402">
    <property type="entry name" value="TroA_like"/>
    <property type="match status" value="1"/>
</dbReference>
<comment type="caution">
    <text evidence="3">The sequence shown here is derived from an EMBL/GenBank/DDBJ whole genome shotgun (WGS) entry which is preliminary data.</text>
</comment>
<dbReference type="Gene3D" id="3.40.50.1980">
    <property type="entry name" value="Nitrogenase molybdenum iron protein domain"/>
    <property type="match status" value="2"/>
</dbReference>
<name>A0A2S7SVJ0_9BACT</name>
<dbReference type="AlphaFoldDB" id="A0A2S7SVJ0"/>
<dbReference type="SUPFAM" id="SSF53807">
    <property type="entry name" value="Helical backbone' metal receptor"/>
    <property type="match status" value="1"/>
</dbReference>
<keyword evidence="4" id="KW-1185">Reference proteome</keyword>
<dbReference type="PROSITE" id="PS50983">
    <property type="entry name" value="FE_B12_PBP"/>
    <property type="match status" value="1"/>
</dbReference>
<evidence type="ECO:0000256" key="1">
    <source>
        <dbReference type="ARBA" id="ARBA00022729"/>
    </source>
</evidence>
<dbReference type="InterPro" id="IPR054828">
    <property type="entry name" value="Vit_B12_bind_prot"/>
</dbReference>
<dbReference type="Proteomes" id="UP000239872">
    <property type="component" value="Unassembled WGS sequence"/>
</dbReference>
<dbReference type="RefSeq" id="WP_105039679.1">
    <property type="nucleotide sequence ID" value="NZ_PPSL01000003.1"/>
</dbReference>
<accession>A0A2S7SVJ0</accession>
<gene>
    <name evidence="3" type="ORF">CJD36_013355</name>
</gene>
<evidence type="ECO:0000259" key="2">
    <source>
        <dbReference type="PROSITE" id="PS50983"/>
    </source>
</evidence>
<dbReference type="PANTHER" id="PTHR30535:SF35">
    <property type="entry name" value="PERIPLASMIC BINDING PROTEIN"/>
    <property type="match status" value="1"/>
</dbReference>
<feature type="domain" description="Fe/B12 periplasmic-binding" evidence="2">
    <location>
        <begin position="21"/>
        <end position="259"/>
    </location>
</feature>
<protein>
    <submittedName>
        <fullName evidence="3">Cobalamin-binding protein</fullName>
    </submittedName>
</protein>
<dbReference type="PANTHER" id="PTHR30535">
    <property type="entry name" value="VITAMIN B12-BINDING PROTEIN"/>
    <property type="match status" value="1"/>
</dbReference>
<evidence type="ECO:0000313" key="3">
    <source>
        <dbReference type="EMBL" id="PQJ10952.1"/>
    </source>
</evidence>
<keyword evidence="1" id="KW-0732">Signal</keyword>